<dbReference type="EMBL" id="PKPP01005664">
    <property type="protein sequence ID" value="PWA59288.1"/>
    <property type="molecule type" value="Genomic_DNA"/>
</dbReference>
<organism evidence="2 3">
    <name type="scientific">Artemisia annua</name>
    <name type="common">Sweet wormwood</name>
    <dbReference type="NCBI Taxonomy" id="35608"/>
    <lineage>
        <taxon>Eukaryota</taxon>
        <taxon>Viridiplantae</taxon>
        <taxon>Streptophyta</taxon>
        <taxon>Embryophyta</taxon>
        <taxon>Tracheophyta</taxon>
        <taxon>Spermatophyta</taxon>
        <taxon>Magnoliopsida</taxon>
        <taxon>eudicotyledons</taxon>
        <taxon>Gunneridae</taxon>
        <taxon>Pentapetalae</taxon>
        <taxon>asterids</taxon>
        <taxon>campanulids</taxon>
        <taxon>Asterales</taxon>
        <taxon>Asteraceae</taxon>
        <taxon>Asteroideae</taxon>
        <taxon>Anthemideae</taxon>
        <taxon>Artemisiinae</taxon>
        <taxon>Artemisia</taxon>
    </lineage>
</organism>
<dbReference type="STRING" id="35608.A0A2U1MDG8"/>
<dbReference type="Proteomes" id="UP000245207">
    <property type="component" value="Unassembled WGS sequence"/>
</dbReference>
<sequence>MIFEDLSCNPKLQFVDLSANLLTGKLPSCLVSSVARNVMYDGNCLIVNDVNEVKVKSQNPISFCRNQALTVGVIPRHHMSGKKSNVGLIFRIIGGMATVVLVVVNVGSSRHRVRHPF</sequence>
<dbReference type="GO" id="GO:0016301">
    <property type="term" value="F:kinase activity"/>
    <property type="evidence" value="ECO:0007669"/>
    <property type="project" value="UniProtKB-KW"/>
</dbReference>
<keyword evidence="2" id="KW-0808">Transferase</keyword>
<accession>A0A2U1MDG8</accession>
<feature type="transmembrane region" description="Helical" evidence="1">
    <location>
        <begin position="88"/>
        <end position="107"/>
    </location>
</feature>
<evidence type="ECO:0000313" key="2">
    <source>
        <dbReference type="EMBL" id="PWA59288.1"/>
    </source>
</evidence>
<comment type="caution">
    <text evidence="2">The sequence shown here is derived from an EMBL/GenBank/DDBJ whole genome shotgun (WGS) entry which is preliminary data.</text>
</comment>
<keyword evidence="1" id="KW-0472">Membrane</keyword>
<gene>
    <name evidence="2" type="ORF">CTI12_AA392170</name>
</gene>
<keyword evidence="1" id="KW-0812">Transmembrane</keyword>
<keyword evidence="1" id="KW-1133">Transmembrane helix</keyword>
<keyword evidence="3" id="KW-1185">Reference proteome</keyword>
<dbReference type="AlphaFoldDB" id="A0A2U1MDG8"/>
<proteinExistence type="predicted"/>
<dbReference type="OrthoDB" id="10505273at2759"/>
<protein>
    <submittedName>
        <fullName evidence="2">Leucine-rich repeat protein kinase family protein</fullName>
    </submittedName>
</protein>
<reference evidence="2 3" key="1">
    <citation type="journal article" date="2018" name="Mol. Plant">
        <title>The genome of Artemisia annua provides insight into the evolution of Asteraceae family and artemisinin biosynthesis.</title>
        <authorList>
            <person name="Shen Q."/>
            <person name="Zhang L."/>
            <person name="Liao Z."/>
            <person name="Wang S."/>
            <person name="Yan T."/>
            <person name="Shi P."/>
            <person name="Liu M."/>
            <person name="Fu X."/>
            <person name="Pan Q."/>
            <person name="Wang Y."/>
            <person name="Lv Z."/>
            <person name="Lu X."/>
            <person name="Zhang F."/>
            <person name="Jiang W."/>
            <person name="Ma Y."/>
            <person name="Chen M."/>
            <person name="Hao X."/>
            <person name="Li L."/>
            <person name="Tang Y."/>
            <person name="Lv G."/>
            <person name="Zhou Y."/>
            <person name="Sun X."/>
            <person name="Brodelius P.E."/>
            <person name="Rose J.K.C."/>
            <person name="Tang K."/>
        </authorList>
    </citation>
    <scope>NUCLEOTIDE SEQUENCE [LARGE SCALE GENOMIC DNA]</scope>
    <source>
        <strain evidence="3">cv. Huhao1</strain>
        <tissue evidence="2">Leaf</tissue>
    </source>
</reference>
<name>A0A2U1MDG8_ARTAN</name>
<keyword evidence="2" id="KW-0418">Kinase</keyword>
<evidence type="ECO:0000256" key="1">
    <source>
        <dbReference type="SAM" id="Phobius"/>
    </source>
</evidence>
<evidence type="ECO:0000313" key="3">
    <source>
        <dbReference type="Proteomes" id="UP000245207"/>
    </source>
</evidence>